<dbReference type="SUPFAM" id="SSF52540">
    <property type="entry name" value="P-loop containing nucleoside triphosphate hydrolases"/>
    <property type="match status" value="1"/>
</dbReference>
<keyword evidence="2" id="KW-0813">Transport</keyword>
<name>A0AAW9JSC8_CARML</name>
<organism evidence="6 7">
    <name type="scientific">Carnobacterium maltaromaticum</name>
    <name type="common">Carnobacterium piscicola</name>
    <dbReference type="NCBI Taxonomy" id="2751"/>
    <lineage>
        <taxon>Bacteria</taxon>
        <taxon>Bacillati</taxon>
        <taxon>Bacillota</taxon>
        <taxon>Bacilli</taxon>
        <taxon>Lactobacillales</taxon>
        <taxon>Carnobacteriaceae</taxon>
        <taxon>Carnobacterium</taxon>
    </lineage>
</organism>
<dbReference type="SMART" id="SM00382">
    <property type="entry name" value="AAA"/>
    <property type="match status" value="1"/>
</dbReference>
<sequence>MKAIEINGLTKMYRDKAAVKNVHLEVNEGEIFGFIGPNGAGKSTTIKALLNFIYPTSGSAKILGLDSVKDSKAIKREVSYVSSDVRFYPAMTASEIIGYAAEFHQIQDAEAKIKHYYDRFEIESNKKLGDMSLGNKKKVAIVAGLIAEPKLMILDEPSSGLDPLMQHRLFEILTEKNKSGMTVFLSSHDLMEVQNYCSKAAFIKDGELIRIEDIDKEKADGKVVQLRGKNLNGTEFIKKGATIIESTTSSLKFIYNGDLQLILPLFVNSSITDIIIKNQDLEDKFMAMYEGGKKA</sequence>
<feature type="domain" description="ABC transporter" evidence="5">
    <location>
        <begin position="4"/>
        <end position="230"/>
    </location>
</feature>
<evidence type="ECO:0000256" key="4">
    <source>
        <dbReference type="ARBA" id="ARBA00022840"/>
    </source>
</evidence>
<dbReference type="InterPro" id="IPR003439">
    <property type="entry name" value="ABC_transporter-like_ATP-bd"/>
</dbReference>
<dbReference type="PROSITE" id="PS00211">
    <property type="entry name" value="ABC_TRANSPORTER_1"/>
    <property type="match status" value="1"/>
</dbReference>
<dbReference type="GO" id="GO:0016887">
    <property type="term" value="F:ATP hydrolysis activity"/>
    <property type="evidence" value="ECO:0007669"/>
    <property type="project" value="InterPro"/>
</dbReference>
<keyword evidence="3" id="KW-0547">Nucleotide-binding</keyword>
<evidence type="ECO:0000256" key="2">
    <source>
        <dbReference type="ARBA" id="ARBA00022448"/>
    </source>
</evidence>
<keyword evidence="4 6" id="KW-0067">ATP-binding</keyword>
<accession>A0AAW9JSC8</accession>
<evidence type="ECO:0000313" key="6">
    <source>
        <dbReference type="EMBL" id="MDZ5758199.1"/>
    </source>
</evidence>
<dbReference type="InterPro" id="IPR027417">
    <property type="entry name" value="P-loop_NTPase"/>
</dbReference>
<evidence type="ECO:0000259" key="5">
    <source>
        <dbReference type="PROSITE" id="PS50893"/>
    </source>
</evidence>
<evidence type="ECO:0000313" key="7">
    <source>
        <dbReference type="Proteomes" id="UP001290462"/>
    </source>
</evidence>
<dbReference type="RefSeq" id="WP_322808703.1">
    <property type="nucleotide sequence ID" value="NZ_JAVBVO010000003.1"/>
</dbReference>
<dbReference type="EMBL" id="JAVBVO010000003">
    <property type="protein sequence ID" value="MDZ5758199.1"/>
    <property type="molecule type" value="Genomic_DNA"/>
</dbReference>
<dbReference type="CDD" id="cd03230">
    <property type="entry name" value="ABC_DR_subfamily_A"/>
    <property type="match status" value="1"/>
</dbReference>
<dbReference type="Proteomes" id="UP001290462">
    <property type="component" value="Unassembled WGS sequence"/>
</dbReference>
<dbReference type="Gene3D" id="3.40.50.300">
    <property type="entry name" value="P-loop containing nucleotide triphosphate hydrolases"/>
    <property type="match status" value="1"/>
</dbReference>
<dbReference type="InterPro" id="IPR017871">
    <property type="entry name" value="ABC_transporter-like_CS"/>
</dbReference>
<dbReference type="AlphaFoldDB" id="A0AAW9JSC8"/>
<evidence type="ECO:0000256" key="1">
    <source>
        <dbReference type="ARBA" id="ARBA00005417"/>
    </source>
</evidence>
<dbReference type="GO" id="GO:0005524">
    <property type="term" value="F:ATP binding"/>
    <property type="evidence" value="ECO:0007669"/>
    <property type="project" value="UniProtKB-KW"/>
</dbReference>
<dbReference type="PANTHER" id="PTHR42711">
    <property type="entry name" value="ABC TRANSPORTER ATP-BINDING PROTEIN"/>
    <property type="match status" value="1"/>
</dbReference>
<dbReference type="PANTHER" id="PTHR42711:SF5">
    <property type="entry name" value="ABC TRANSPORTER ATP-BINDING PROTEIN NATA"/>
    <property type="match status" value="1"/>
</dbReference>
<proteinExistence type="inferred from homology"/>
<comment type="caution">
    <text evidence="6">The sequence shown here is derived from an EMBL/GenBank/DDBJ whole genome shotgun (WGS) entry which is preliminary data.</text>
</comment>
<dbReference type="InterPro" id="IPR050763">
    <property type="entry name" value="ABC_transporter_ATP-binding"/>
</dbReference>
<gene>
    <name evidence="6" type="ORF">RAK27_05950</name>
</gene>
<dbReference type="PROSITE" id="PS50893">
    <property type="entry name" value="ABC_TRANSPORTER_2"/>
    <property type="match status" value="1"/>
</dbReference>
<protein>
    <submittedName>
        <fullName evidence="6">ABC transporter ATP-binding protein</fullName>
    </submittedName>
</protein>
<dbReference type="InterPro" id="IPR003593">
    <property type="entry name" value="AAA+_ATPase"/>
</dbReference>
<dbReference type="Pfam" id="PF00005">
    <property type="entry name" value="ABC_tran"/>
    <property type="match status" value="1"/>
</dbReference>
<evidence type="ECO:0000256" key="3">
    <source>
        <dbReference type="ARBA" id="ARBA00022741"/>
    </source>
</evidence>
<reference evidence="6" key="1">
    <citation type="submission" date="2023-08" db="EMBL/GenBank/DDBJ databases">
        <title>Genomic characterization of piscicolin 126 produced by Carnobacterium maltaromaticum CM22 strain isolated from salmon (Salmo salar).</title>
        <authorList>
            <person name="Gonzalez-Gragera E."/>
            <person name="Garcia-Lopez J.D."/>
            <person name="Teso-Perez C."/>
            <person name="Gimenez-Hernandez I."/>
            <person name="Peralta-Sanchez J.M."/>
            <person name="Valdivia E."/>
            <person name="Montalban-Lopez M."/>
            <person name="Martin-Platero A.M."/>
            <person name="Banos A."/>
            <person name="Martinez-Bueno M."/>
        </authorList>
    </citation>
    <scope>NUCLEOTIDE SEQUENCE</scope>
    <source>
        <strain evidence="6">CM22</strain>
    </source>
</reference>
<comment type="similarity">
    <text evidence="1">Belongs to the ABC transporter superfamily.</text>
</comment>